<organism evidence="1 2">
    <name type="scientific">Pseudomonas abietaniphila</name>
    <dbReference type="NCBI Taxonomy" id="89065"/>
    <lineage>
        <taxon>Bacteria</taxon>
        <taxon>Pseudomonadati</taxon>
        <taxon>Pseudomonadota</taxon>
        <taxon>Gammaproteobacteria</taxon>
        <taxon>Pseudomonadales</taxon>
        <taxon>Pseudomonadaceae</taxon>
        <taxon>Pseudomonas</taxon>
    </lineage>
</organism>
<dbReference type="EMBL" id="FNCO01000019">
    <property type="protein sequence ID" value="SDI96677.1"/>
    <property type="molecule type" value="Genomic_DNA"/>
</dbReference>
<dbReference type="RefSeq" id="WP_074757863.1">
    <property type="nucleotide sequence ID" value="NZ_FNCO01000019.1"/>
</dbReference>
<proteinExistence type="predicted"/>
<evidence type="ECO:0000313" key="2">
    <source>
        <dbReference type="Proteomes" id="UP000182894"/>
    </source>
</evidence>
<keyword evidence="2" id="KW-1185">Reference proteome</keyword>
<dbReference type="STRING" id="89065.SAMN05216605_119131"/>
<dbReference type="AlphaFoldDB" id="A0A1G8PW45"/>
<evidence type="ECO:0000313" key="1">
    <source>
        <dbReference type="EMBL" id="SDI96677.1"/>
    </source>
</evidence>
<name>A0A1G8PW45_9PSED</name>
<dbReference type="Proteomes" id="UP000182894">
    <property type="component" value="Unassembled WGS sequence"/>
</dbReference>
<gene>
    <name evidence="1" type="ORF">SAMN05216605_119131</name>
</gene>
<reference evidence="2" key="1">
    <citation type="submission" date="2016-10" db="EMBL/GenBank/DDBJ databases">
        <authorList>
            <person name="Varghese N."/>
            <person name="Submissions S."/>
        </authorList>
    </citation>
    <scope>NUCLEOTIDE SEQUENCE [LARGE SCALE GENOMIC DNA]</scope>
    <source>
        <strain evidence="2">ATCC 700689</strain>
    </source>
</reference>
<accession>A0A1G8PW45</accession>
<dbReference type="OrthoDB" id="6899632at2"/>
<sequence>MDNNQCMTKWSAAWALIGGIVVCTGCMNGQSITHSEETFPHEPGCKAKGEVTEKPWAELHQILDDERG</sequence>
<protein>
    <submittedName>
        <fullName evidence="1">Uncharacterized protein</fullName>
    </submittedName>
</protein>